<evidence type="ECO:0000313" key="2">
    <source>
        <dbReference type="Proteomes" id="UP000184096"/>
    </source>
</evidence>
<reference evidence="2" key="1">
    <citation type="submission" date="2016-11" db="EMBL/GenBank/DDBJ databases">
        <authorList>
            <person name="Varghese N."/>
            <person name="Submissions S."/>
        </authorList>
    </citation>
    <scope>NUCLEOTIDE SEQUENCE [LARGE SCALE GENOMIC DNA]</scope>
    <source>
        <strain evidence="2">GAS401</strain>
    </source>
</reference>
<dbReference type="RefSeq" id="WP_156898678.1">
    <property type="nucleotide sequence ID" value="NZ_LT670849.1"/>
</dbReference>
<evidence type="ECO:0000313" key="1">
    <source>
        <dbReference type="EMBL" id="SHN81676.1"/>
    </source>
</evidence>
<accession>A0A1M7UFH4</accession>
<proteinExistence type="predicted"/>
<name>A0A1M7UFH4_9BRAD</name>
<gene>
    <name evidence="1" type="ORF">SAMN05444170_4855</name>
</gene>
<dbReference type="EMBL" id="LT670849">
    <property type="protein sequence ID" value="SHN81676.1"/>
    <property type="molecule type" value="Genomic_DNA"/>
</dbReference>
<protein>
    <submittedName>
        <fullName evidence="1">Uncharacterized protein</fullName>
    </submittedName>
</protein>
<organism evidence="1 2">
    <name type="scientific">Bradyrhizobium erythrophlei</name>
    <dbReference type="NCBI Taxonomy" id="1437360"/>
    <lineage>
        <taxon>Bacteria</taxon>
        <taxon>Pseudomonadati</taxon>
        <taxon>Pseudomonadota</taxon>
        <taxon>Alphaproteobacteria</taxon>
        <taxon>Hyphomicrobiales</taxon>
        <taxon>Nitrobacteraceae</taxon>
        <taxon>Bradyrhizobium</taxon>
    </lineage>
</organism>
<keyword evidence="2" id="KW-1185">Reference proteome</keyword>
<sequence length="74" mass="8043">MNEMSQLASAMATLVFAAGMLIAAQLYIESRAVKAASNPTVRTARSVSGEGLELRTDLRLSRWPTPQLQQARLP</sequence>
<dbReference type="Proteomes" id="UP000184096">
    <property type="component" value="Chromosome I"/>
</dbReference>
<dbReference type="AlphaFoldDB" id="A0A1M7UFH4"/>